<dbReference type="EMBL" id="FQUS01000008">
    <property type="protein sequence ID" value="SHF37925.1"/>
    <property type="molecule type" value="Genomic_DNA"/>
</dbReference>
<organism evidence="2 3">
    <name type="scientific">Fodinibius roseus</name>
    <dbReference type="NCBI Taxonomy" id="1194090"/>
    <lineage>
        <taxon>Bacteria</taxon>
        <taxon>Pseudomonadati</taxon>
        <taxon>Balneolota</taxon>
        <taxon>Balneolia</taxon>
        <taxon>Balneolales</taxon>
        <taxon>Balneolaceae</taxon>
        <taxon>Fodinibius</taxon>
    </lineage>
</organism>
<keyword evidence="1" id="KW-0812">Transmembrane</keyword>
<name>A0A1M5B637_9BACT</name>
<feature type="transmembrane region" description="Helical" evidence="1">
    <location>
        <begin position="16"/>
        <end position="37"/>
    </location>
</feature>
<protein>
    <submittedName>
        <fullName evidence="2">Uncharacterized protein</fullName>
    </submittedName>
</protein>
<dbReference type="Gene3D" id="1.10.287.910">
    <property type="entry name" value="bacterial mercury transporter, merf"/>
    <property type="match status" value="1"/>
</dbReference>
<feature type="transmembrane region" description="Helical" evidence="1">
    <location>
        <begin position="49"/>
        <end position="68"/>
    </location>
</feature>
<dbReference type="STRING" id="1194090.SAMN05443144_1085"/>
<proteinExistence type="predicted"/>
<dbReference type="Proteomes" id="UP000184041">
    <property type="component" value="Unassembled WGS sequence"/>
</dbReference>
<keyword evidence="1" id="KW-1133">Transmembrane helix</keyword>
<keyword evidence="3" id="KW-1185">Reference proteome</keyword>
<keyword evidence="1" id="KW-0472">Membrane</keyword>
<accession>A0A1M5B637</accession>
<reference evidence="2 3" key="1">
    <citation type="submission" date="2016-11" db="EMBL/GenBank/DDBJ databases">
        <authorList>
            <person name="Jaros S."/>
            <person name="Januszkiewicz K."/>
            <person name="Wedrychowicz H."/>
        </authorList>
    </citation>
    <scope>NUCLEOTIDE SEQUENCE [LARGE SCALE GENOMIC DNA]</scope>
    <source>
        <strain evidence="2 3">DSM 21986</strain>
    </source>
</reference>
<evidence type="ECO:0000313" key="3">
    <source>
        <dbReference type="Proteomes" id="UP000184041"/>
    </source>
</evidence>
<evidence type="ECO:0000313" key="2">
    <source>
        <dbReference type="EMBL" id="SHF37925.1"/>
    </source>
</evidence>
<sequence>MNNSGRSNNSQNTWPALAFLLLHTVCCIGIILFLLLGGAGLSALLASKGFWAIAIGVLIGSIAGYWYYQQNQYRSCKSSNTNKRDQSAKIHTN</sequence>
<gene>
    <name evidence="2" type="ORF">SAMN05443144_1085</name>
</gene>
<evidence type="ECO:0000256" key="1">
    <source>
        <dbReference type="SAM" id="Phobius"/>
    </source>
</evidence>
<dbReference type="AlphaFoldDB" id="A0A1M5B637"/>
<dbReference type="RefSeq" id="WP_139240248.1">
    <property type="nucleotide sequence ID" value="NZ_FQUS01000008.1"/>
</dbReference>